<keyword evidence="3" id="KW-0804">Transcription</keyword>
<evidence type="ECO:0000256" key="2">
    <source>
        <dbReference type="ARBA" id="ARBA00023015"/>
    </source>
</evidence>
<feature type="compositionally biased region" description="Low complexity" evidence="5">
    <location>
        <begin position="200"/>
        <end position="216"/>
    </location>
</feature>
<feature type="compositionally biased region" description="Low complexity" evidence="5">
    <location>
        <begin position="223"/>
        <end position="240"/>
    </location>
</feature>
<feature type="compositionally biased region" description="Pro residues" evidence="5">
    <location>
        <begin position="23"/>
        <end position="35"/>
    </location>
</feature>
<evidence type="ECO:0000256" key="5">
    <source>
        <dbReference type="SAM" id="MobiDB-lite"/>
    </source>
</evidence>
<evidence type="ECO:0000256" key="3">
    <source>
        <dbReference type="ARBA" id="ARBA00023163"/>
    </source>
</evidence>
<feature type="compositionally biased region" description="Acidic residues" evidence="5">
    <location>
        <begin position="677"/>
        <end position="697"/>
    </location>
</feature>
<feature type="compositionally biased region" description="Polar residues" evidence="5">
    <location>
        <begin position="89"/>
        <end position="98"/>
    </location>
</feature>
<dbReference type="SMART" id="SM00353">
    <property type="entry name" value="HLH"/>
    <property type="match status" value="1"/>
</dbReference>
<dbReference type="GO" id="GO:0000981">
    <property type="term" value="F:DNA-binding transcription factor activity, RNA polymerase II-specific"/>
    <property type="evidence" value="ECO:0007669"/>
    <property type="project" value="TreeGrafter"/>
</dbReference>
<feature type="compositionally biased region" description="Basic and acidic residues" evidence="5">
    <location>
        <begin position="729"/>
        <end position="746"/>
    </location>
</feature>
<feature type="region of interest" description="Disordered" evidence="5">
    <location>
        <begin position="1"/>
        <end position="51"/>
    </location>
</feature>
<dbReference type="OrthoDB" id="690068at2759"/>
<gene>
    <name evidence="7" type="ORF">PYCCODRAFT_1410677</name>
</gene>
<dbReference type="PROSITE" id="PS50888">
    <property type="entry name" value="BHLH"/>
    <property type="match status" value="1"/>
</dbReference>
<reference evidence="7 8" key="1">
    <citation type="journal article" date="2015" name="Biotechnol. Biofuels">
        <title>Enhanced degradation of softwood versus hardwood by the white-rot fungus Pycnoporus coccineus.</title>
        <authorList>
            <person name="Couturier M."/>
            <person name="Navarro D."/>
            <person name="Chevret D."/>
            <person name="Henrissat B."/>
            <person name="Piumi F."/>
            <person name="Ruiz-Duenas F.J."/>
            <person name="Martinez A.T."/>
            <person name="Grigoriev I.V."/>
            <person name="Riley R."/>
            <person name="Lipzen A."/>
            <person name="Berrin J.G."/>
            <person name="Master E.R."/>
            <person name="Rosso M.N."/>
        </authorList>
    </citation>
    <scope>NUCLEOTIDE SEQUENCE [LARGE SCALE GENOMIC DNA]</scope>
    <source>
        <strain evidence="7 8">BRFM310</strain>
    </source>
</reference>
<feature type="region of interest" description="Disordered" evidence="5">
    <location>
        <begin position="509"/>
        <end position="541"/>
    </location>
</feature>
<comment type="subcellular location">
    <subcellularLocation>
        <location evidence="1">Nucleus</location>
    </subcellularLocation>
</comment>
<feature type="compositionally biased region" description="Basic and acidic residues" evidence="5">
    <location>
        <begin position="698"/>
        <end position="708"/>
    </location>
</feature>
<feature type="domain" description="BHLH" evidence="6">
    <location>
        <begin position="427"/>
        <end position="562"/>
    </location>
</feature>
<feature type="region of interest" description="Disordered" evidence="5">
    <location>
        <begin position="656"/>
        <end position="746"/>
    </location>
</feature>
<dbReference type="Gene3D" id="4.10.280.10">
    <property type="entry name" value="Helix-loop-helix DNA-binding domain"/>
    <property type="match status" value="1"/>
</dbReference>
<dbReference type="InterPro" id="IPR011598">
    <property type="entry name" value="bHLH_dom"/>
</dbReference>
<feature type="region of interest" description="Disordered" evidence="5">
    <location>
        <begin position="583"/>
        <end position="605"/>
    </location>
</feature>
<dbReference type="InterPro" id="IPR036638">
    <property type="entry name" value="HLH_DNA-bd_sf"/>
</dbReference>
<feature type="compositionally biased region" description="Low complexity" evidence="5">
    <location>
        <begin position="527"/>
        <end position="541"/>
    </location>
</feature>
<evidence type="ECO:0000256" key="1">
    <source>
        <dbReference type="ARBA" id="ARBA00004123"/>
    </source>
</evidence>
<dbReference type="PANTHER" id="PTHR46117">
    <property type="entry name" value="FI24210P1"/>
    <property type="match status" value="1"/>
</dbReference>
<keyword evidence="2" id="KW-0805">Transcription regulation</keyword>
<dbReference type="PANTHER" id="PTHR46117:SF3">
    <property type="entry name" value="FI24210P1"/>
    <property type="match status" value="1"/>
</dbReference>
<organism evidence="7 8">
    <name type="scientific">Trametes coccinea (strain BRFM310)</name>
    <name type="common">Pycnoporus coccineus</name>
    <dbReference type="NCBI Taxonomy" id="1353009"/>
    <lineage>
        <taxon>Eukaryota</taxon>
        <taxon>Fungi</taxon>
        <taxon>Dikarya</taxon>
        <taxon>Basidiomycota</taxon>
        <taxon>Agaricomycotina</taxon>
        <taxon>Agaricomycetes</taxon>
        <taxon>Polyporales</taxon>
        <taxon>Polyporaceae</taxon>
        <taxon>Trametes</taxon>
    </lineage>
</organism>
<dbReference type="GO" id="GO:0046983">
    <property type="term" value="F:protein dimerization activity"/>
    <property type="evidence" value="ECO:0007669"/>
    <property type="project" value="InterPro"/>
</dbReference>
<dbReference type="Pfam" id="PF00010">
    <property type="entry name" value="HLH"/>
    <property type="match status" value="1"/>
</dbReference>
<feature type="compositionally biased region" description="Low complexity" evidence="5">
    <location>
        <begin position="585"/>
        <end position="599"/>
    </location>
</feature>
<feature type="region of interest" description="Disordered" evidence="5">
    <location>
        <begin position="89"/>
        <end position="108"/>
    </location>
</feature>
<feature type="region of interest" description="Disordered" evidence="5">
    <location>
        <begin position="128"/>
        <end position="174"/>
    </location>
</feature>
<protein>
    <submittedName>
        <fullName evidence="7">HLH-domain-containing protein</fullName>
    </submittedName>
</protein>
<evidence type="ECO:0000313" key="7">
    <source>
        <dbReference type="EMBL" id="OSD02670.1"/>
    </source>
</evidence>
<name>A0A1Y2INJ0_TRAC3</name>
<sequence length="746" mass="79214">MSSSFFPSYKPQVLSRQEGFHLPSPPPTNSPPSPPANANSNSNSSGSYDGLFVPPLFSVPDPFRKFPSHTNNQSGNSMDFTDELASLIGTSPSQAHPHNNSHERSTQSPAAYDDYRSHHTHNIFDISAPTSHHQSSHHSNNSHFGHQNPSFSLPPASSLHSANIHGPSSVHSTHPIHEFSAHSHFNSTVPAIGSSMRYEPPSNNPSSPTTANGNNPFAGGEPSSFSSHISNLSGISSFSNMTPQSDFHLSQPPNGQANGQRQTPSPVSAGGAEFSRSRSRSRAPSNAMDPANPPSTNGGPARRTRTKRNSVSSVSPPPLHRGHTQPLVIPNGNSAGRGPASPLSLHTSGWFMPQGQGNEFGLPTPESVHGFTAFNGGTSLGSVGLGVSPKEVNVPGMGMVGMQKGESPEEDLAAKHRALIANEKRRRRRESHNAVERRRRDNINERISELATLIPECLLDPNGTPPASDTALPNVAHPAADTATMTMPASLSASGEDLLFGGVRINTEKKEGSDSAEPEDGNPPATPTTANGSNAANADNGNAVKANKGMILRKSVEYIRYLQQLVSAQANRNHDLEQQLQAFRSGTVPPSSGSPTNGTDGDGEMKLHDEVEFGMLNGASTNGEANDTPAPATNGRARRGSMRKSFHDFGLPSVEEMDQEMERPSTSGTGVSPGSSMDDDIDDEDGEDVVDEDEDMEIERGRKGRDGRPVGVGKRVGRKTKSVSVGGDPDVKVKKETERADGMEVS</sequence>
<proteinExistence type="predicted"/>
<dbReference type="AlphaFoldDB" id="A0A1Y2INJ0"/>
<feature type="region of interest" description="Disordered" evidence="5">
    <location>
        <begin position="618"/>
        <end position="643"/>
    </location>
</feature>
<evidence type="ECO:0000259" key="6">
    <source>
        <dbReference type="PROSITE" id="PS50888"/>
    </source>
</evidence>
<evidence type="ECO:0000313" key="8">
    <source>
        <dbReference type="Proteomes" id="UP000193067"/>
    </source>
</evidence>
<dbReference type="STRING" id="1353009.A0A1Y2INJ0"/>
<feature type="compositionally biased region" description="Low complexity" evidence="5">
    <location>
        <begin position="131"/>
        <end position="143"/>
    </location>
</feature>
<accession>A0A1Y2INJ0</accession>
<evidence type="ECO:0000256" key="4">
    <source>
        <dbReference type="ARBA" id="ARBA00023242"/>
    </source>
</evidence>
<dbReference type="GO" id="GO:0005634">
    <property type="term" value="C:nucleus"/>
    <property type="evidence" value="ECO:0007669"/>
    <property type="project" value="UniProtKB-SubCell"/>
</dbReference>
<feature type="region of interest" description="Disordered" evidence="5">
    <location>
        <begin position="187"/>
        <end position="360"/>
    </location>
</feature>
<dbReference type="CDD" id="cd11387">
    <property type="entry name" value="bHLHzip_USF_MITF"/>
    <property type="match status" value="1"/>
</dbReference>
<dbReference type="Proteomes" id="UP000193067">
    <property type="component" value="Unassembled WGS sequence"/>
</dbReference>
<dbReference type="EMBL" id="KZ084104">
    <property type="protein sequence ID" value="OSD02670.1"/>
    <property type="molecule type" value="Genomic_DNA"/>
</dbReference>
<keyword evidence="8" id="KW-1185">Reference proteome</keyword>
<dbReference type="GO" id="GO:0000978">
    <property type="term" value="F:RNA polymerase II cis-regulatory region sequence-specific DNA binding"/>
    <property type="evidence" value="ECO:0007669"/>
    <property type="project" value="TreeGrafter"/>
</dbReference>
<keyword evidence="4" id="KW-0539">Nucleus</keyword>
<dbReference type="InterPro" id="IPR051732">
    <property type="entry name" value="USF"/>
</dbReference>
<feature type="compositionally biased region" description="Polar residues" evidence="5">
    <location>
        <begin position="241"/>
        <end position="266"/>
    </location>
</feature>
<feature type="compositionally biased region" description="Low complexity" evidence="5">
    <location>
        <begin position="36"/>
        <end position="47"/>
    </location>
</feature>
<dbReference type="SUPFAM" id="SSF47459">
    <property type="entry name" value="HLH, helix-loop-helix DNA-binding domain"/>
    <property type="match status" value="1"/>
</dbReference>
<feature type="compositionally biased region" description="Low complexity" evidence="5">
    <location>
        <begin position="664"/>
        <end position="676"/>
    </location>
</feature>